<evidence type="ECO:0000256" key="4">
    <source>
        <dbReference type="SAM" id="MobiDB-lite"/>
    </source>
</evidence>
<dbReference type="InterPro" id="IPR051553">
    <property type="entry name" value="Ran_GTPase-activating"/>
</dbReference>
<dbReference type="InterPro" id="IPR058923">
    <property type="entry name" value="RCC1-like_dom"/>
</dbReference>
<sequence length="538" mass="57128">MPNKRGRTDSGIGKDDYNAVSELPSCSPPQKGPQTGQFGRSNFGGVIVSGGSNNSNRSNNASNNGQGRRTVSVKHPPTLKEEYLKNIAGLNKTFVDYCSSNSTSSDFIEAARDYLSYARDLKATYRDSGLTSILTFGSGDCGQLAHGIDDDNEMIVSKPRKVMTLAHSSVRTISAGGLHNVACTNTGDVYTWGCNDDGSVGRQGEEEQLVMPQIVPGIKGICGAAGDCQTIVVDGKGTVYMWGTYKDKEGKVFRDATDPKAIRGKNTKPEVTAIPASGGKIVELACGASYNVGRTENGSVWTWGLGECGELGRKANEMKVNGEYDLEGILRTQLTPAAPLFASVSEKRFVRRVGAGAYHLLVITVEGTSGGGVLWTCGLNNYGQLGLGDIEPRHELTCVSVLTGERVEDADGGMHHSVCLTSDGKVFSFGRGDSGQLGVKDECEVGYCEENPVKVALPGAKGIATSVSCGANHNFIITNKNEVYSWGYGDMMALGHGRDRDENIPKLMKIDEKKFPGATVVTASGGGQHSAIIINQPK</sequence>
<keyword evidence="1" id="KW-0344">Guanine-nucleotide releasing factor</keyword>
<evidence type="ECO:0000256" key="3">
    <source>
        <dbReference type="PROSITE-ProRule" id="PRU00235"/>
    </source>
</evidence>
<accession>A0A9W7EKR6</accession>
<keyword evidence="7" id="KW-1185">Reference proteome</keyword>
<name>A0A9W7EKR6_9STRA</name>
<feature type="region of interest" description="Disordered" evidence="4">
    <location>
        <begin position="1"/>
        <end position="72"/>
    </location>
</feature>
<gene>
    <name evidence="6" type="ORF">TrST_g11680</name>
</gene>
<feature type="repeat" description="RCC1" evidence="3">
    <location>
        <begin position="187"/>
        <end position="236"/>
    </location>
</feature>
<dbReference type="Proteomes" id="UP001165085">
    <property type="component" value="Unassembled WGS sequence"/>
</dbReference>
<dbReference type="InterPro" id="IPR009091">
    <property type="entry name" value="RCC1/BLIP-II"/>
</dbReference>
<feature type="repeat" description="RCC1" evidence="3">
    <location>
        <begin position="131"/>
        <end position="186"/>
    </location>
</feature>
<dbReference type="AlphaFoldDB" id="A0A9W7EKR6"/>
<dbReference type="PANTHER" id="PTHR45982:SF1">
    <property type="entry name" value="REGULATOR OF CHROMOSOME CONDENSATION"/>
    <property type="match status" value="1"/>
</dbReference>
<dbReference type="InterPro" id="IPR000408">
    <property type="entry name" value="Reg_chr_condens"/>
</dbReference>
<evidence type="ECO:0000259" key="5">
    <source>
        <dbReference type="Pfam" id="PF25390"/>
    </source>
</evidence>
<keyword evidence="2" id="KW-0677">Repeat</keyword>
<feature type="compositionally biased region" description="Low complexity" evidence="4">
    <location>
        <begin position="41"/>
        <end position="67"/>
    </location>
</feature>
<organism evidence="6 7">
    <name type="scientific">Triparma strigata</name>
    <dbReference type="NCBI Taxonomy" id="1606541"/>
    <lineage>
        <taxon>Eukaryota</taxon>
        <taxon>Sar</taxon>
        <taxon>Stramenopiles</taxon>
        <taxon>Ochrophyta</taxon>
        <taxon>Bolidophyceae</taxon>
        <taxon>Parmales</taxon>
        <taxon>Triparmaceae</taxon>
        <taxon>Triparma</taxon>
    </lineage>
</organism>
<feature type="repeat" description="RCC1" evidence="3">
    <location>
        <begin position="372"/>
        <end position="423"/>
    </location>
</feature>
<feature type="repeat" description="RCC1" evidence="3">
    <location>
        <begin position="481"/>
        <end position="536"/>
    </location>
</feature>
<feature type="repeat" description="RCC1" evidence="3">
    <location>
        <begin position="298"/>
        <end position="366"/>
    </location>
</feature>
<proteinExistence type="predicted"/>
<evidence type="ECO:0000256" key="2">
    <source>
        <dbReference type="ARBA" id="ARBA00022737"/>
    </source>
</evidence>
<dbReference type="SUPFAM" id="SSF50985">
    <property type="entry name" value="RCC1/BLIP-II"/>
    <property type="match status" value="1"/>
</dbReference>
<dbReference type="PRINTS" id="PR00633">
    <property type="entry name" value="RCCNDNSATION"/>
</dbReference>
<dbReference type="PROSITE" id="PS50012">
    <property type="entry name" value="RCC1_3"/>
    <property type="match status" value="7"/>
</dbReference>
<feature type="repeat" description="RCC1" evidence="3">
    <location>
        <begin position="237"/>
        <end position="297"/>
    </location>
</feature>
<protein>
    <recommendedName>
        <fullName evidence="5">RCC1-like domain-containing protein</fullName>
    </recommendedName>
</protein>
<dbReference type="EMBL" id="BRXY01000266">
    <property type="protein sequence ID" value="GMH82202.1"/>
    <property type="molecule type" value="Genomic_DNA"/>
</dbReference>
<dbReference type="GO" id="GO:0005737">
    <property type="term" value="C:cytoplasm"/>
    <property type="evidence" value="ECO:0007669"/>
    <property type="project" value="TreeGrafter"/>
</dbReference>
<dbReference type="GO" id="GO:0005085">
    <property type="term" value="F:guanyl-nucleotide exchange factor activity"/>
    <property type="evidence" value="ECO:0007669"/>
    <property type="project" value="TreeGrafter"/>
</dbReference>
<dbReference type="PANTHER" id="PTHR45982">
    <property type="entry name" value="REGULATOR OF CHROMOSOME CONDENSATION"/>
    <property type="match status" value="1"/>
</dbReference>
<reference evidence="7" key="1">
    <citation type="journal article" date="2023" name="Commun. Biol.">
        <title>Genome analysis of Parmales, the sister group of diatoms, reveals the evolutionary specialization of diatoms from phago-mixotrophs to photoautotrophs.</title>
        <authorList>
            <person name="Ban H."/>
            <person name="Sato S."/>
            <person name="Yoshikawa S."/>
            <person name="Yamada K."/>
            <person name="Nakamura Y."/>
            <person name="Ichinomiya M."/>
            <person name="Sato N."/>
            <person name="Blanc-Mathieu R."/>
            <person name="Endo H."/>
            <person name="Kuwata A."/>
            <person name="Ogata H."/>
        </authorList>
    </citation>
    <scope>NUCLEOTIDE SEQUENCE [LARGE SCALE GENOMIC DNA]</scope>
    <source>
        <strain evidence="7">NIES 3701</strain>
    </source>
</reference>
<dbReference type="Pfam" id="PF25390">
    <property type="entry name" value="WD40_RLD"/>
    <property type="match status" value="1"/>
</dbReference>
<feature type="repeat" description="RCC1" evidence="3">
    <location>
        <begin position="424"/>
        <end position="480"/>
    </location>
</feature>
<evidence type="ECO:0000256" key="1">
    <source>
        <dbReference type="ARBA" id="ARBA00022658"/>
    </source>
</evidence>
<dbReference type="Gene3D" id="2.130.10.30">
    <property type="entry name" value="Regulator of chromosome condensation 1/beta-lactamase-inhibitor protein II"/>
    <property type="match status" value="1"/>
</dbReference>
<feature type="domain" description="RCC1-like" evidence="5">
    <location>
        <begin position="133"/>
        <end position="532"/>
    </location>
</feature>
<dbReference type="OrthoDB" id="61110at2759"/>
<evidence type="ECO:0000313" key="6">
    <source>
        <dbReference type="EMBL" id="GMH82202.1"/>
    </source>
</evidence>
<comment type="caution">
    <text evidence="6">The sequence shown here is derived from an EMBL/GenBank/DDBJ whole genome shotgun (WGS) entry which is preliminary data.</text>
</comment>
<feature type="compositionally biased region" description="Basic and acidic residues" evidence="4">
    <location>
        <begin position="1"/>
        <end position="17"/>
    </location>
</feature>
<evidence type="ECO:0000313" key="7">
    <source>
        <dbReference type="Proteomes" id="UP001165085"/>
    </source>
</evidence>